<name>A0ABS6UVE7_9PSEU</name>
<evidence type="ECO:0000256" key="2">
    <source>
        <dbReference type="SAM" id="SignalP"/>
    </source>
</evidence>
<dbReference type="EMBL" id="JADQDK010000001">
    <property type="protein sequence ID" value="MBW0136157.1"/>
    <property type="molecule type" value="Genomic_DNA"/>
</dbReference>
<dbReference type="PROSITE" id="PS51257">
    <property type="entry name" value="PROKAR_LIPOPROTEIN"/>
    <property type="match status" value="1"/>
</dbReference>
<proteinExistence type="predicted"/>
<evidence type="ECO:0000256" key="1">
    <source>
        <dbReference type="SAM" id="MobiDB-lite"/>
    </source>
</evidence>
<evidence type="ECO:0008006" key="5">
    <source>
        <dbReference type="Google" id="ProtNLM"/>
    </source>
</evidence>
<dbReference type="Proteomes" id="UP000694287">
    <property type="component" value="Unassembled WGS sequence"/>
</dbReference>
<keyword evidence="4" id="KW-1185">Reference proteome</keyword>
<feature type="signal peptide" evidence="2">
    <location>
        <begin position="1"/>
        <end position="26"/>
    </location>
</feature>
<keyword evidence="2" id="KW-0732">Signal</keyword>
<feature type="region of interest" description="Disordered" evidence="1">
    <location>
        <begin position="25"/>
        <end position="62"/>
    </location>
</feature>
<organism evidence="3 4">
    <name type="scientific">Pseudonocardia abyssalis</name>
    <dbReference type="NCBI Taxonomy" id="2792008"/>
    <lineage>
        <taxon>Bacteria</taxon>
        <taxon>Bacillati</taxon>
        <taxon>Actinomycetota</taxon>
        <taxon>Actinomycetes</taxon>
        <taxon>Pseudonocardiales</taxon>
        <taxon>Pseudonocardiaceae</taxon>
        <taxon>Pseudonocardia</taxon>
    </lineage>
</organism>
<sequence>MGHTTMKRTIVTALAGAALLLSSAGACGPAPVQDDDDNPGVSNQQEGDDDAGDDDAGEGDDD</sequence>
<protein>
    <recommendedName>
        <fullName evidence="5">DNA primase</fullName>
    </recommendedName>
</protein>
<dbReference type="RefSeq" id="WP_218603565.1">
    <property type="nucleotide sequence ID" value="NZ_JADQDJ010000139.1"/>
</dbReference>
<evidence type="ECO:0000313" key="4">
    <source>
        <dbReference type="Proteomes" id="UP000694287"/>
    </source>
</evidence>
<reference evidence="3 4" key="1">
    <citation type="submission" date="2020-11" db="EMBL/GenBank/DDBJ databases">
        <title>Pseudonocardia abyssalis sp. nov. and Pseudonocardia oceani sp. nov., description and phylogenomic analysis of two novel actinomycetes isolated from the deep Southern Ocean.</title>
        <authorList>
            <person name="Parra J."/>
        </authorList>
    </citation>
    <scope>NUCLEOTIDE SEQUENCE [LARGE SCALE GENOMIC DNA]</scope>
    <source>
        <strain evidence="3 4">KRD-168</strain>
    </source>
</reference>
<feature type="compositionally biased region" description="Acidic residues" evidence="1">
    <location>
        <begin position="46"/>
        <end position="62"/>
    </location>
</feature>
<gene>
    <name evidence="3" type="ORF">I4I81_18060</name>
</gene>
<evidence type="ECO:0000313" key="3">
    <source>
        <dbReference type="EMBL" id="MBW0136157.1"/>
    </source>
</evidence>
<accession>A0ABS6UVE7</accession>
<feature type="chain" id="PRO_5047016440" description="DNA primase" evidence="2">
    <location>
        <begin position="27"/>
        <end position="62"/>
    </location>
</feature>
<comment type="caution">
    <text evidence="3">The sequence shown here is derived from an EMBL/GenBank/DDBJ whole genome shotgun (WGS) entry which is preliminary data.</text>
</comment>